<accession>A0A2G5SJD5</accession>
<dbReference type="AlphaFoldDB" id="A0A2G5SJD5"/>
<gene>
    <name evidence="1" type="ORF">B9Z55_027129</name>
</gene>
<evidence type="ECO:0000313" key="2">
    <source>
        <dbReference type="Proteomes" id="UP000230233"/>
    </source>
</evidence>
<dbReference type="EMBL" id="PDUG01000007">
    <property type="protein sequence ID" value="PIC15019.1"/>
    <property type="molecule type" value="Genomic_DNA"/>
</dbReference>
<comment type="caution">
    <text evidence="1">The sequence shown here is derived from an EMBL/GenBank/DDBJ whole genome shotgun (WGS) entry which is preliminary data.</text>
</comment>
<protein>
    <submittedName>
        <fullName evidence="1">Uncharacterized protein</fullName>
    </submittedName>
</protein>
<reference evidence="2" key="1">
    <citation type="submission" date="2017-10" db="EMBL/GenBank/DDBJ databases">
        <title>Rapid genome shrinkage in a self-fertile nematode reveals novel sperm competition proteins.</title>
        <authorList>
            <person name="Yin D."/>
            <person name="Schwarz E.M."/>
            <person name="Thomas C.G."/>
            <person name="Felde R.L."/>
            <person name="Korf I.F."/>
            <person name="Cutter A.D."/>
            <person name="Schartner C.M."/>
            <person name="Ralston E.J."/>
            <person name="Meyer B.J."/>
            <person name="Haag E.S."/>
        </authorList>
    </citation>
    <scope>NUCLEOTIDE SEQUENCE [LARGE SCALE GENOMIC DNA]</scope>
    <source>
        <strain evidence="2">JU1422</strain>
    </source>
</reference>
<keyword evidence="2" id="KW-1185">Reference proteome</keyword>
<name>A0A2G5SJD5_9PELO</name>
<evidence type="ECO:0000313" key="1">
    <source>
        <dbReference type="EMBL" id="PIC15019.1"/>
    </source>
</evidence>
<proteinExistence type="predicted"/>
<organism evidence="1 2">
    <name type="scientific">Caenorhabditis nigoni</name>
    <dbReference type="NCBI Taxonomy" id="1611254"/>
    <lineage>
        <taxon>Eukaryota</taxon>
        <taxon>Metazoa</taxon>
        <taxon>Ecdysozoa</taxon>
        <taxon>Nematoda</taxon>
        <taxon>Chromadorea</taxon>
        <taxon>Rhabditida</taxon>
        <taxon>Rhabditina</taxon>
        <taxon>Rhabditomorpha</taxon>
        <taxon>Rhabditoidea</taxon>
        <taxon>Rhabditidae</taxon>
        <taxon>Peloderinae</taxon>
        <taxon>Caenorhabditis</taxon>
    </lineage>
</organism>
<dbReference type="Proteomes" id="UP000230233">
    <property type="component" value="Unassembled WGS sequence"/>
</dbReference>
<sequence>MFSRKIRYSMIIATLNSEKKTGWSFQRIRSFFNARRFEHGIAAAIIPLADKEPEQILKVFERFYRYLHFELNYLGSYERYQKSANR</sequence>